<evidence type="ECO:0000313" key="2">
    <source>
        <dbReference type="Proteomes" id="UP000410492"/>
    </source>
</evidence>
<organism evidence="1 2">
    <name type="scientific">Callosobruchus maculatus</name>
    <name type="common">Southern cowpea weevil</name>
    <name type="synonym">Pulse bruchid</name>
    <dbReference type="NCBI Taxonomy" id="64391"/>
    <lineage>
        <taxon>Eukaryota</taxon>
        <taxon>Metazoa</taxon>
        <taxon>Ecdysozoa</taxon>
        <taxon>Arthropoda</taxon>
        <taxon>Hexapoda</taxon>
        <taxon>Insecta</taxon>
        <taxon>Pterygota</taxon>
        <taxon>Neoptera</taxon>
        <taxon>Endopterygota</taxon>
        <taxon>Coleoptera</taxon>
        <taxon>Polyphaga</taxon>
        <taxon>Cucujiformia</taxon>
        <taxon>Chrysomeloidea</taxon>
        <taxon>Chrysomelidae</taxon>
        <taxon>Bruchinae</taxon>
        <taxon>Bruchini</taxon>
        <taxon>Callosobruchus</taxon>
    </lineage>
</organism>
<name>A0A653DNB5_CALMS</name>
<sequence>MGSLETPVLQLVTRAANIKGPAVTISF</sequence>
<dbReference type="Proteomes" id="UP000410492">
    <property type="component" value="Unassembled WGS sequence"/>
</dbReference>
<proteinExistence type="predicted"/>
<evidence type="ECO:0000313" key="1">
    <source>
        <dbReference type="EMBL" id="VEN61479.1"/>
    </source>
</evidence>
<keyword evidence="2" id="KW-1185">Reference proteome</keyword>
<reference evidence="1 2" key="1">
    <citation type="submission" date="2019-01" db="EMBL/GenBank/DDBJ databases">
        <authorList>
            <person name="Sayadi A."/>
        </authorList>
    </citation>
    <scope>NUCLEOTIDE SEQUENCE [LARGE SCALE GENOMIC DNA]</scope>
</reference>
<protein>
    <submittedName>
        <fullName evidence="1">Uncharacterized protein</fullName>
    </submittedName>
</protein>
<dbReference type="EMBL" id="CAACVG010013198">
    <property type="protein sequence ID" value="VEN61479.1"/>
    <property type="molecule type" value="Genomic_DNA"/>
</dbReference>
<dbReference type="AlphaFoldDB" id="A0A653DNB5"/>
<accession>A0A653DNB5</accession>
<gene>
    <name evidence="1" type="ORF">CALMAC_LOCUS18874</name>
</gene>